<keyword evidence="2" id="KW-0677">Repeat</keyword>
<dbReference type="RefSeq" id="WP_348788995.1">
    <property type="nucleotide sequence ID" value="NZ_CP157390.1"/>
</dbReference>
<evidence type="ECO:0000256" key="2">
    <source>
        <dbReference type="ARBA" id="ARBA00022737"/>
    </source>
</evidence>
<organism evidence="3">
    <name type="scientific">Leifsonia sp. NPDC080035</name>
    <dbReference type="NCBI Taxonomy" id="3143936"/>
    <lineage>
        <taxon>Bacteria</taxon>
        <taxon>Bacillati</taxon>
        <taxon>Actinomycetota</taxon>
        <taxon>Actinomycetes</taxon>
        <taxon>Micrococcales</taxon>
        <taxon>Microbacteriaceae</taxon>
        <taxon>Leifsonia</taxon>
    </lineage>
</organism>
<dbReference type="GO" id="GO:0016740">
    <property type="term" value="F:transferase activity"/>
    <property type="evidence" value="ECO:0007669"/>
    <property type="project" value="UniProtKB-KW"/>
</dbReference>
<evidence type="ECO:0000256" key="1">
    <source>
        <dbReference type="ARBA" id="ARBA00022679"/>
    </source>
</evidence>
<dbReference type="PANTHER" id="PTHR23416">
    <property type="entry name" value="SIALIC ACID SYNTHASE-RELATED"/>
    <property type="match status" value="1"/>
</dbReference>
<dbReference type="InterPro" id="IPR011004">
    <property type="entry name" value="Trimer_LpxA-like_sf"/>
</dbReference>
<keyword evidence="1" id="KW-0808">Transferase</keyword>
<dbReference type="InterPro" id="IPR051159">
    <property type="entry name" value="Hexapeptide_acetyltransf"/>
</dbReference>
<gene>
    <name evidence="3" type="ORF">AAME72_04265</name>
</gene>
<protein>
    <submittedName>
        <fullName evidence="3">DapH/DapD/GlmU-related protein</fullName>
    </submittedName>
</protein>
<dbReference type="Pfam" id="PF00132">
    <property type="entry name" value="Hexapep"/>
    <property type="match status" value="1"/>
</dbReference>
<evidence type="ECO:0000313" key="3">
    <source>
        <dbReference type="EMBL" id="XBM49075.1"/>
    </source>
</evidence>
<dbReference type="InterPro" id="IPR018357">
    <property type="entry name" value="Hexapep_transf_CS"/>
</dbReference>
<dbReference type="PROSITE" id="PS00101">
    <property type="entry name" value="HEXAPEP_TRANSFERASES"/>
    <property type="match status" value="1"/>
</dbReference>
<dbReference type="Gene3D" id="2.160.10.10">
    <property type="entry name" value="Hexapeptide repeat proteins"/>
    <property type="match status" value="2"/>
</dbReference>
<dbReference type="AlphaFoldDB" id="A0AAU7GCC5"/>
<dbReference type="CDD" id="cd04647">
    <property type="entry name" value="LbH_MAT_like"/>
    <property type="match status" value="1"/>
</dbReference>
<dbReference type="Pfam" id="PF14602">
    <property type="entry name" value="Hexapep_2"/>
    <property type="match status" value="1"/>
</dbReference>
<dbReference type="InterPro" id="IPR001451">
    <property type="entry name" value="Hexapep"/>
</dbReference>
<dbReference type="SUPFAM" id="SSF51161">
    <property type="entry name" value="Trimeric LpxA-like enzymes"/>
    <property type="match status" value="2"/>
</dbReference>
<name>A0AAU7GCC5_9MICO</name>
<dbReference type="EMBL" id="CP157390">
    <property type="protein sequence ID" value="XBM49075.1"/>
    <property type="molecule type" value="Genomic_DNA"/>
</dbReference>
<reference evidence="3" key="1">
    <citation type="submission" date="2024-05" db="EMBL/GenBank/DDBJ databases">
        <title>The Natural Products Discovery Center: Release of the First 8490 Sequenced Strains for Exploring Actinobacteria Biosynthetic Diversity.</title>
        <authorList>
            <person name="Kalkreuter E."/>
            <person name="Kautsar S.A."/>
            <person name="Yang D."/>
            <person name="Bader C.D."/>
            <person name="Teijaro C.N."/>
            <person name="Fluegel L."/>
            <person name="Davis C.M."/>
            <person name="Simpson J.R."/>
            <person name="Lauterbach L."/>
            <person name="Steele A.D."/>
            <person name="Gui C."/>
            <person name="Meng S."/>
            <person name="Li G."/>
            <person name="Viehrig K."/>
            <person name="Ye F."/>
            <person name="Su P."/>
            <person name="Kiefer A.F."/>
            <person name="Nichols A."/>
            <person name="Cepeda A.J."/>
            <person name="Yan W."/>
            <person name="Fan B."/>
            <person name="Jiang Y."/>
            <person name="Adhikari A."/>
            <person name="Zheng C.-J."/>
            <person name="Schuster L."/>
            <person name="Cowan T.M."/>
            <person name="Smanski M.J."/>
            <person name="Chevrette M.G."/>
            <person name="de Carvalho L.P.S."/>
            <person name="Shen B."/>
        </authorList>
    </citation>
    <scope>NUCLEOTIDE SEQUENCE</scope>
    <source>
        <strain evidence="3">NPDC080035</strain>
    </source>
</reference>
<proteinExistence type="predicted"/>
<sequence length="228" mass="23666">MLRQLVDKAYRKTRKLEQGLDPALTADDIVASVARRVRERARGAVRGLPSSYLARGVTIRNRRHVRLGADTVIGSGVTIDGLSRRGVVLRDGVTVDQGAVLRGSGVIRNLGVGILIGPRTSIGAFNVILGQGGVRIGADCLLGPSVTVVSENHVYSDPHRPIREQGEVRAETVIGDDVWIGAGAVVLSGAKIGAGAVIAAGAVVRGEVQPGEIVGGVPARRLGSRAGD</sequence>
<accession>A0AAU7GCC5</accession>